<organism evidence="4 5">
    <name type="scientific">Mesorhizobium huakuii</name>
    <dbReference type="NCBI Taxonomy" id="28104"/>
    <lineage>
        <taxon>Bacteria</taxon>
        <taxon>Pseudomonadati</taxon>
        <taxon>Pseudomonadota</taxon>
        <taxon>Alphaproteobacteria</taxon>
        <taxon>Hyphomicrobiales</taxon>
        <taxon>Phyllobacteriaceae</taxon>
        <taxon>Mesorhizobium</taxon>
    </lineage>
</organism>
<dbReference type="CDD" id="cd02205">
    <property type="entry name" value="CBS_pair_SF"/>
    <property type="match status" value="1"/>
</dbReference>
<dbReference type="PROSITE" id="PS51371">
    <property type="entry name" value="CBS"/>
    <property type="match status" value="2"/>
</dbReference>
<dbReference type="SUPFAM" id="SSF54631">
    <property type="entry name" value="CBS-domain pair"/>
    <property type="match status" value="1"/>
</dbReference>
<proteinExistence type="predicted"/>
<dbReference type="PANTHER" id="PTHR43080:SF2">
    <property type="entry name" value="CBS DOMAIN-CONTAINING PROTEIN"/>
    <property type="match status" value="1"/>
</dbReference>
<evidence type="ECO:0000256" key="1">
    <source>
        <dbReference type="ARBA" id="ARBA00023122"/>
    </source>
</evidence>
<dbReference type="InterPro" id="IPR000644">
    <property type="entry name" value="CBS_dom"/>
</dbReference>
<name>A0ABZ0VQ22_9HYPH</name>
<evidence type="ECO:0000313" key="5">
    <source>
        <dbReference type="Proteomes" id="UP001322481"/>
    </source>
</evidence>
<dbReference type="EMBL" id="CP139858">
    <property type="protein sequence ID" value="WQB99572.1"/>
    <property type="molecule type" value="Genomic_DNA"/>
</dbReference>
<evidence type="ECO:0000259" key="3">
    <source>
        <dbReference type="PROSITE" id="PS51371"/>
    </source>
</evidence>
<dbReference type="Gene3D" id="3.10.580.10">
    <property type="entry name" value="CBS-domain"/>
    <property type="match status" value="1"/>
</dbReference>
<accession>A0ABZ0VQ22</accession>
<evidence type="ECO:0000256" key="2">
    <source>
        <dbReference type="PROSITE-ProRule" id="PRU00703"/>
    </source>
</evidence>
<dbReference type="PANTHER" id="PTHR43080">
    <property type="entry name" value="CBS DOMAIN-CONTAINING PROTEIN CBSX3, MITOCHONDRIAL"/>
    <property type="match status" value="1"/>
</dbReference>
<keyword evidence="1 2" id="KW-0129">CBS domain</keyword>
<dbReference type="InterPro" id="IPR046342">
    <property type="entry name" value="CBS_dom_sf"/>
</dbReference>
<dbReference type="InterPro" id="IPR051257">
    <property type="entry name" value="Diverse_CBS-Domain"/>
</dbReference>
<dbReference type="Proteomes" id="UP001322481">
    <property type="component" value="Chromosome"/>
</dbReference>
<dbReference type="Pfam" id="PF00571">
    <property type="entry name" value="CBS"/>
    <property type="match status" value="2"/>
</dbReference>
<keyword evidence="5" id="KW-1185">Reference proteome</keyword>
<sequence length="146" mass="16346">MLVEKMLPRAFERLAVIEAKAQIKEAAKMMSKPHTDLVVVCERGNMVGVVTKTDIVGQISQCLGFGCTARIDSIMTRDVTYCRENEGLLDVWTVMNERGLQRIPVLNDAQKPIGIIYTRDALQALLGESENEDKLLRDYISGVGYR</sequence>
<feature type="domain" description="CBS" evidence="3">
    <location>
        <begin position="75"/>
        <end position="134"/>
    </location>
</feature>
<dbReference type="RefSeq" id="WP_322414363.1">
    <property type="nucleotide sequence ID" value="NZ_CP139858.1"/>
</dbReference>
<gene>
    <name evidence="4" type="ORF">U0R22_003755</name>
</gene>
<protein>
    <submittedName>
        <fullName evidence="4">CBS domain-containing protein</fullName>
    </submittedName>
</protein>
<reference evidence="4 5" key="1">
    <citation type="submission" date="2023-11" db="EMBL/GenBank/DDBJ databases">
        <authorList>
            <person name="Panchal A.K."/>
            <person name="Meaney J.S."/>
            <person name="Karas B.J."/>
            <person name="diCenzo G.C."/>
        </authorList>
    </citation>
    <scope>NUCLEOTIDE SEQUENCE [LARGE SCALE GENOMIC DNA]</scope>
    <source>
        <strain evidence="4 5">NZP2235</strain>
    </source>
</reference>
<dbReference type="SMART" id="SM00116">
    <property type="entry name" value="CBS"/>
    <property type="match status" value="2"/>
</dbReference>
<evidence type="ECO:0000313" key="4">
    <source>
        <dbReference type="EMBL" id="WQB99572.1"/>
    </source>
</evidence>
<feature type="domain" description="CBS" evidence="3">
    <location>
        <begin position="6"/>
        <end position="65"/>
    </location>
</feature>